<dbReference type="CDD" id="cd03802">
    <property type="entry name" value="GT4_AviGT4-like"/>
    <property type="match status" value="1"/>
</dbReference>
<accession>A0A8J3QSV5</accession>
<organism evidence="5 6">
    <name type="scientific">Rugosimonospora africana</name>
    <dbReference type="NCBI Taxonomy" id="556532"/>
    <lineage>
        <taxon>Bacteria</taxon>
        <taxon>Bacillati</taxon>
        <taxon>Actinomycetota</taxon>
        <taxon>Actinomycetes</taxon>
        <taxon>Micromonosporales</taxon>
        <taxon>Micromonosporaceae</taxon>
        <taxon>Rugosimonospora</taxon>
    </lineage>
</organism>
<keyword evidence="1" id="KW-0328">Glycosyltransferase</keyword>
<proteinExistence type="predicted"/>
<feature type="domain" description="Glycosyltransferase subfamily 4-like N-terminal" evidence="4">
    <location>
        <begin position="18"/>
        <end position="159"/>
    </location>
</feature>
<comment type="caution">
    <text evidence="5">The sequence shown here is derived from an EMBL/GenBank/DDBJ whole genome shotgun (WGS) entry which is preliminary data.</text>
</comment>
<evidence type="ECO:0000313" key="6">
    <source>
        <dbReference type="Proteomes" id="UP000642748"/>
    </source>
</evidence>
<dbReference type="Pfam" id="PF13439">
    <property type="entry name" value="Glyco_transf_4"/>
    <property type="match status" value="1"/>
</dbReference>
<dbReference type="InterPro" id="IPR028098">
    <property type="entry name" value="Glyco_trans_4-like_N"/>
</dbReference>
<dbReference type="AlphaFoldDB" id="A0A8J3QSV5"/>
<evidence type="ECO:0000313" key="5">
    <source>
        <dbReference type="EMBL" id="GIH15824.1"/>
    </source>
</evidence>
<name>A0A8J3QSV5_9ACTN</name>
<protein>
    <submittedName>
        <fullName evidence="5">Glycosyl transferase</fullName>
    </submittedName>
</protein>
<dbReference type="EMBL" id="BONZ01000038">
    <property type="protein sequence ID" value="GIH15824.1"/>
    <property type="molecule type" value="Genomic_DNA"/>
</dbReference>
<keyword evidence="2 5" id="KW-0808">Transferase</keyword>
<dbReference type="Gene3D" id="3.40.50.2000">
    <property type="entry name" value="Glycogen Phosphorylase B"/>
    <property type="match status" value="2"/>
</dbReference>
<dbReference type="GO" id="GO:0016757">
    <property type="term" value="F:glycosyltransferase activity"/>
    <property type="evidence" value="ECO:0007669"/>
    <property type="project" value="UniProtKB-KW"/>
</dbReference>
<evidence type="ECO:0000256" key="2">
    <source>
        <dbReference type="ARBA" id="ARBA00022679"/>
    </source>
</evidence>
<evidence type="ECO:0000259" key="4">
    <source>
        <dbReference type="Pfam" id="PF13439"/>
    </source>
</evidence>
<keyword evidence="6" id="KW-1185">Reference proteome</keyword>
<evidence type="ECO:0000256" key="1">
    <source>
        <dbReference type="ARBA" id="ARBA00022676"/>
    </source>
</evidence>
<dbReference type="InterPro" id="IPR001296">
    <property type="entry name" value="Glyco_trans_1"/>
</dbReference>
<dbReference type="PANTHER" id="PTHR12526">
    <property type="entry name" value="GLYCOSYLTRANSFERASE"/>
    <property type="match status" value="1"/>
</dbReference>
<dbReference type="Proteomes" id="UP000642748">
    <property type="component" value="Unassembled WGS sequence"/>
</dbReference>
<dbReference type="RefSeq" id="WP_203919444.1">
    <property type="nucleotide sequence ID" value="NZ_BONZ01000038.1"/>
</dbReference>
<gene>
    <name evidence="5" type="ORF">Raf01_39960</name>
</gene>
<sequence>MRIGLISTPWTPLPPPAYGGLEAVVDHLARGFAAAGHEVLVAATEDSTCPVPLVPGCPPADPGGTWLTEAELAQVVRAYRAMDGMDVIHDHTLAGPLCLLRPPGVPVVTTNHGPYRAPLLDIYRAMDRHAAIVAISHHQASTAEGVRIARVIHHGIDVEAIPVGDGTGGYFCFLGRMSPRKGVREAALVAREAGVPLRIAAKIQDGTEREYFDDAVAPLLGGDVEYVGELAATEKYALLGGATALLNPVQWPEPFGLVMIEALATGTPVVATASGAAPELIDDGVTGYLRGDIAGLAACLPRTRDLDRRRCREEARRRFAADRMVAEHLDLYAELLQARRARPIRR</sequence>
<feature type="domain" description="Glycosyl transferase family 1" evidence="3">
    <location>
        <begin position="169"/>
        <end position="289"/>
    </location>
</feature>
<dbReference type="Pfam" id="PF00534">
    <property type="entry name" value="Glycos_transf_1"/>
    <property type="match status" value="1"/>
</dbReference>
<reference evidence="5" key="1">
    <citation type="submission" date="2021-01" db="EMBL/GenBank/DDBJ databases">
        <title>Whole genome shotgun sequence of Rugosimonospora africana NBRC 104875.</title>
        <authorList>
            <person name="Komaki H."/>
            <person name="Tamura T."/>
        </authorList>
    </citation>
    <scope>NUCLEOTIDE SEQUENCE</scope>
    <source>
        <strain evidence="5">NBRC 104875</strain>
    </source>
</reference>
<dbReference type="SUPFAM" id="SSF53756">
    <property type="entry name" value="UDP-Glycosyltransferase/glycogen phosphorylase"/>
    <property type="match status" value="1"/>
</dbReference>
<evidence type="ECO:0000259" key="3">
    <source>
        <dbReference type="Pfam" id="PF00534"/>
    </source>
</evidence>
<dbReference type="PANTHER" id="PTHR12526:SF595">
    <property type="entry name" value="BLL5217 PROTEIN"/>
    <property type="match status" value="1"/>
</dbReference>